<accession>A0A9D4VKB3</accession>
<evidence type="ECO:0000256" key="7">
    <source>
        <dbReference type="ARBA" id="ARBA00022840"/>
    </source>
</evidence>
<dbReference type="GO" id="GO:0042026">
    <property type="term" value="P:protein refolding"/>
    <property type="evidence" value="ECO:0007669"/>
    <property type="project" value="InterPro"/>
</dbReference>
<dbReference type="GO" id="GO:0005524">
    <property type="term" value="F:ATP binding"/>
    <property type="evidence" value="ECO:0007669"/>
    <property type="project" value="UniProtKB-KW"/>
</dbReference>
<dbReference type="Gene3D" id="3.90.1110.10">
    <property type="entry name" value="RNA polymerase Rpb2, domain 2"/>
    <property type="match status" value="1"/>
</dbReference>
<evidence type="ECO:0000313" key="12">
    <source>
        <dbReference type="EMBL" id="KAI5385453.1"/>
    </source>
</evidence>
<reference evidence="12 13" key="1">
    <citation type="journal article" date="2022" name="Nat. Genet.">
        <title>Improved pea reference genome and pan-genome highlight genomic features and evolutionary characteristics.</title>
        <authorList>
            <person name="Yang T."/>
            <person name="Liu R."/>
            <person name="Luo Y."/>
            <person name="Hu S."/>
            <person name="Wang D."/>
            <person name="Wang C."/>
            <person name="Pandey M.K."/>
            <person name="Ge S."/>
            <person name="Xu Q."/>
            <person name="Li N."/>
            <person name="Li G."/>
            <person name="Huang Y."/>
            <person name="Saxena R.K."/>
            <person name="Ji Y."/>
            <person name="Li M."/>
            <person name="Yan X."/>
            <person name="He Y."/>
            <person name="Liu Y."/>
            <person name="Wang X."/>
            <person name="Xiang C."/>
            <person name="Varshney R.K."/>
            <person name="Ding H."/>
            <person name="Gao S."/>
            <person name="Zong X."/>
        </authorList>
    </citation>
    <scope>NUCLEOTIDE SEQUENCE [LARGE SCALE GENOMIC DNA]</scope>
    <source>
        <strain evidence="12 13">cv. Zhongwan 6</strain>
    </source>
</reference>
<keyword evidence="4" id="KW-0808">Transferase</keyword>
<dbReference type="GO" id="GO:0003899">
    <property type="term" value="F:DNA-directed RNA polymerase activity"/>
    <property type="evidence" value="ECO:0007669"/>
    <property type="project" value="UniProtKB-EC"/>
</dbReference>
<keyword evidence="5" id="KW-0548">Nucleotidyltransferase</keyword>
<dbReference type="InterPro" id="IPR007644">
    <property type="entry name" value="RNA_pol_bsu_protrusion"/>
</dbReference>
<evidence type="ECO:0000256" key="1">
    <source>
        <dbReference type="ARBA" id="ARBA00006607"/>
    </source>
</evidence>
<evidence type="ECO:0000259" key="11">
    <source>
        <dbReference type="Pfam" id="PF04563"/>
    </source>
</evidence>
<dbReference type="InterPro" id="IPR037034">
    <property type="entry name" value="RNA_pol_Rpb2_2_sf"/>
</dbReference>
<dbReference type="EC" id="2.7.7.6" evidence="2"/>
<keyword evidence="6" id="KW-0547">Nucleotide-binding</keyword>
<comment type="similarity">
    <text evidence="1 10">Belongs to the chaperonin (HSP60) family.</text>
</comment>
<protein>
    <recommendedName>
        <fullName evidence="2">DNA-directed RNA polymerase</fullName>
        <ecNumber evidence="2">2.7.7.6</ecNumber>
    </recommendedName>
</protein>
<dbReference type="Gene3D" id="1.10.560.10">
    <property type="entry name" value="GroEL-like equatorial domain"/>
    <property type="match status" value="1"/>
</dbReference>
<evidence type="ECO:0000256" key="3">
    <source>
        <dbReference type="ARBA" id="ARBA00022478"/>
    </source>
</evidence>
<dbReference type="Gramene" id="Psat07G0216000-T1">
    <property type="protein sequence ID" value="KAI5385453.1"/>
    <property type="gene ID" value="KIW84_072160"/>
</dbReference>
<dbReference type="GO" id="GO:0003677">
    <property type="term" value="F:DNA binding"/>
    <property type="evidence" value="ECO:0007669"/>
    <property type="project" value="InterPro"/>
</dbReference>
<dbReference type="InterPro" id="IPR027410">
    <property type="entry name" value="TCP-1-like_intermed_sf"/>
</dbReference>
<proteinExistence type="inferred from homology"/>
<dbReference type="InterPro" id="IPR027413">
    <property type="entry name" value="GROEL-like_equatorial_sf"/>
</dbReference>
<evidence type="ECO:0000256" key="10">
    <source>
        <dbReference type="RuleBase" id="RU000418"/>
    </source>
</evidence>
<dbReference type="PANTHER" id="PTHR45633">
    <property type="entry name" value="60 KDA HEAT SHOCK PROTEIN, MITOCHONDRIAL"/>
    <property type="match status" value="1"/>
</dbReference>
<dbReference type="EMBL" id="JAMSHJ010000007">
    <property type="protein sequence ID" value="KAI5385453.1"/>
    <property type="molecule type" value="Genomic_DNA"/>
</dbReference>
<sequence length="205" mass="22902">MLKFKRCNLRGASPRKLVSLKEEASEMGCYLIVNGLERDIRPIIMSKRNYPMSTVRSSFSEKREGYTDKAVVIRCVRADQTSLTVKLHYLRNGSARLGFWIQGREYMLPVEKEKLSERIAKLSGGVAVIQVGAQTETELKEKKLRVEDALNATKAAVEEGIVVGGGCTLLRLPSKVDATKSYSAGNHRTCGNRTSLRKCINFPVY</sequence>
<dbReference type="Pfam" id="PF04563">
    <property type="entry name" value="RNA_pol_Rpb2_1"/>
    <property type="match status" value="1"/>
</dbReference>
<keyword evidence="9" id="KW-0143">Chaperone</keyword>
<dbReference type="SUPFAM" id="SSF54849">
    <property type="entry name" value="GroEL-intermediate domain like"/>
    <property type="match status" value="1"/>
</dbReference>
<dbReference type="PROSITE" id="PS00296">
    <property type="entry name" value="CHAPERONINS_CPN60"/>
    <property type="match status" value="1"/>
</dbReference>
<dbReference type="GO" id="GO:0006351">
    <property type="term" value="P:DNA-templated transcription"/>
    <property type="evidence" value="ECO:0007669"/>
    <property type="project" value="InterPro"/>
</dbReference>
<dbReference type="GO" id="GO:0140662">
    <property type="term" value="F:ATP-dependent protein folding chaperone"/>
    <property type="evidence" value="ECO:0007669"/>
    <property type="project" value="InterPro"/>
</dbReference>
<comment type="caution">
    <text evidence="12">The sequence shown here is derived from an EMBL/GenBank/DDBJ whole genome shotgun (WGS) entry which is preliminary data.</text>
</comment>
<organism evidence="12 13">
    <name type="scientific">Pisum sativum</name>
    <name type="common">Garden pea</name>
    <name type="synonym">Lathyrus oleraceus</name>
    <dbReference type="NCBI Taxonomy" id="3888"/>
    <lineage>
        <taxon>Eukaryota</taxon>
        <taxon>Viridiplantae</taxon>
        <taxon>Streptophyta</taxon>
        <taxon>Embryophyta</taxon>
        <taxon>Tracheophyta</taxon>
        <taxon>Spermatophyta</taxon>
        <taxon>Magnoliopsida</taxon>
        <taxon>eudicotyledons</taxon>
        <taxon>Gunneridae</taxon>
        <taxon>Pentapetalae</taxon>
        <taxon>rosids</taxon>
        <taxon>fabids</taxon>
        <taxon>Fabales</taxon>
        <taxon>Fabaceae</taxon>
        <taxon>Papilionoideae</taxon>
        <taxon>50 kb inversion clade</taxon>
        <taxon>NPAAA clade</taxon>
        <taxon>Hologalegina</taxon>
        <taxon>IRL clade</taxon>
        <taxon>Fabeae</taxon>
        <taxon>Lathyrus</taxon>
    </lineage>
</organism>
<dbReference type="Pfam" id="PF00118">
    <property type="entry name" value="Cpn60_TCP1"/>
    <property type="match status" value="1"/>
</dbReference>
<dbReference type="Gene3D" id="3.30.260.10">
    <property type="entry name" value="TCP-1-like chaperonin intermediate domain"/>
    <property type="match status" value="1"/>
</dbReference>
<dbReference type="Gene3D" id="3.50.7.10">
    <property type="entry name" value="GroEL"/>
    <property type="match status" value="1"/>
</dbReference>
<feature type="domain" description="RNA polymerase beta subunit protrusion" evidence="11">
    <location>
        <begin position="1"/>
        <end position="106"/>
    </location>
</feature>
<dbReference type="GO" id="GO:0000428">
    <property type="term" value="C:DNA-directed RNA polymerase complex"/>
    <property type="evidence" value="ECO:0007669"/>
    <property type="project" value="UniProtKB-KW"/>
</dbReference>
<keyword evidence="8" id="KW-0804">Transcription</keyword>
<dbReference type="InterPro" id="IPR002423">
    <property type="entry name" value="Cpn60/GroEL/TCP-1"/>
</dbReference>
<evidence type="ECO:0000256" key="8">
    <source>
        <dbReference type="ARBA" id="ARBA00023163"/>
    </source>
</evidence>
<evidence type="ECO:0000256" key="4">
    <source>
        <dbReference type="ARBA" id="ARBA00022679"/>
    </source>
</evidence>
<evidence type="ECO:0000313" key="13">
    <source>
        <dbReference type="Proteomes" id="UP001058974"/>
    </source>
</evidence>
<dbReference type="AlphaFoldDB" id="A0A9D4VKB3"/>
<dbReference type="PRINTS" id="PR00298">
    <property type="entry name" value="CHAPERONIN60"/>
</dbReference>
<keyword evidence="13" id="KW-1185">Reference proteome</keyword>
<evidence type="ECO:0000256" key="5">
    <source>
        <dbReference type="ARBA" id="ARBA00022695"/>
    </source>
</evidence>
<dbReference type="InterPro" id="IPR018370">
    <property type="entry name" value="Chaperonin_Cpn60_CS"/>
</dbReference>
<dbReference type="InterPro" id="IPR027409">
    <property type="entry name" value="GroEL-like_apical_dom_sf"/>
</dbReference>
<evidence type="ECO:0000256" key="6">
    <source>
        <dbReference type="ARBA" id="ARBA00022741"/>
    </source>
</evidence>
<name>A0A9D4VKB3_PEA</name>
<evidence type="ECO:0000256" key="9">
    <source>
        <dbReference type="ARBA" id="ARBA00023186"/>
    </source>
</evidence>
<gene>
    <name evidence="12" type="ORF">KIW84_072160</name>
</gene>
<keyword evidence="7" id="KW-0067">ATP-binding</keyword>
<keyword evidence="3" id="KW-0240">DNA-directed RNA polymerase</keyword>
<evidence type="ECO:0000256" key="2">
    <source>
        <dbReference type="ARBA" id="ARBA00012418"/>
    </source>
</evidence>
<dbReference type="InterPro" id="IPR001844">
    <property type="entry name" value="Cpn60/GroEL"/>
</dbReference>
<dbReference type="Proteomes" id="UP001058974">
    <property type="component" value="Chromosome 7"/>
</dbReference>
<dbReference type="SUPFAM" id="SSF64484">
    <property type="entry name" value="beta and beta-prime subunits of DNA dependent RNA-polymerase"/>
    <property type="match status" value="1"/>
</dbReference>